<protein>
    <submittedName>
        <fullName evidence="2">Uncharacterized protein</fullName>
    </submittedName>
</protein>
<evidence type="ECO:0000256" key="1">
    <source>
        <dbReference type="SAM" id="MobiDB-lite"/>
    </source>
</evidence>
<dbReference type="EMBL" id="ML119761">
    <property type="protein sequence ID" value="RPA75596.1"/>
    <property type="molecule type" value="Genomic_DNA"/>
</dbReference>
<dbReference type="AlphaFoldDB" id="A0A3N4HRH9"/>
<accession>A0A3N4HRH9</accession>
<evidence type="ECO:0000313" key="2">
    <source>
        <dbReference type="EMBL" id="RPA75596.1"/>
    </source>
</evidence>
<gene>
    <name evidence="2" type="ORF">BJ508DRAFT_311882</name>
</gene>
<name>A0A3N4HRH9_ASCIM</name>
<evidence type="ECO:0000313" key="3">
    <source>
        <dbReference type="Proteomes" id="UP000275078"/>
    </source>
</evidence>
<dbReference type="Proteomes" id="UP000275078">
    <property type="component" value="Unassembled WGS sequence"/>
</dbReference>
<feature type="region of interest" description="Disordered" evidence="1">
    <location>
        <begin position="672"/>
        <end position="704"/>
    </location>
</feature>
<keyword evidence="3" id="KW-1185">Reference proteome</keyword>
<reference evidence="2 3" key="1">
    <citation type="journal article" date="2018" name="Nat. Ecol. Evol.">
        <title>Pezizomycetes genomes reveal the molecular basis of ectomycorrhizal truffle lifestyle.</title>
        <authorList>
            <person name="Murat C."/>
            <person name="Payen T."/>
            <person name="Noel B."/>
            <person name="Kuo A."/>
            <person name="Morin E."/>
            <person name="Chen J."/>
            <person name="Kohler A."/>
            <person name="Krizsan K."/>
            <person name="Balestrini R."/>
            <person name="Da Silva C."/>
            <person name="Montanini B."/>
            <person name="Hainaut M."/>
            <person name="Levati E."/>
            <person name="Barry K.W."/>
            <person name="Belfiori B."/>
            <person name="Cichocki N."/>
            <person name="Clum A."/>
            <person name="Dockter R.B."/>
            <person name="Fauchery L."/>
            <person name="Guy J."/>
            <person name="Iotti M."/>
            <person name="Le Tacon F."/>
            <person name="Lindquist E.A."/>
            <person name="Lipzen A."/>
            <person name="Malagnac F."/>
            <person name="Mello A."/>
            <person name="Molinier V."/>
            <person name="Miyauchi S."/>
            <person name="Poulain J."/>
            <person name="Riccioni C."/>
            <person name="Rubini A."/>
            <person name="Sitrit Y."/>
            <person name="Splivallo R."/>
            <person name="Traeger S."/>
            <person name="Wang M."/>
            <person name="Zifcakova L."/>
            <person name="Wipf D."/>
            <person name="Zambonelli A."/>
            <person name="Paolocci F."/>
            <person name="Nowrousian M."/>
            <person name="Ottonello S."/>
            <person name="Baldrian P."/>
            <person name="Spatafora J.W."/>
            <person name="Henrissat B."/>
            <person name="Nagy L.G."/>
            <person name="Aury J.M."/>
            <person name="Wincker P."/>
            <person name="Grigoriev I.V."/>
            <person name="Bonfante P."/>
            <person name="Martin F.M."/>
        </authorList>
    </citation>
    <scope>NUCLEOTIDE SEQUENCE [LARGE SCALE GENOMIC DNA]</scope>
    <source>
        <strain evidence="2 3">RN42</strain>
    </source>
</reference>
<feature type="compositionally biased region" description="Polar residues" evidence="1">
    <location>
        <begin position="677"/>
        <end position="687"/>
    </location>
</feature>
<feature type="compositionally biased region" description="Basic and acidic residues" evidence="1">
    <location>
        <begin position="695"/>
        <end position="704"/>
    </location>
</feature>
<proteinExistence type="predicted"/>
<organism evidence="2 3">
    <name type="scientific">Ascobolus immersus RN42</name>
    <dbReference type="NCBI Taxonomy" id="1160509"/>
    <lineage>
        <taxon>Eukaryota</taxon>
        <taxon>Fungi</taxon>
        <taxon>Dikarya</taxon>
        <taxon>Ascomycota</taxon>
        <taxon>Pezizomycotina</taxon>
        <taxon>Pezizomycetes</taxon>
        <taxon>Pezizales</taxon>
        <taxon>Ascobolaceae</taxon>
        <taxon>Ascobolus</taxon>
    </lineage>
</organism>
<sequence>MSNELGPSSHLLNTGLNPFSSVQQKAIRLPLEISKRIYFSLSKTTRQLITLLLFPTFQICQMASTQGVTPSNLAIAVGHGTGEDPISIAVLESNYCCPLDHLDEIGDESRQYEEAIEEYVRKVEIEPRQTLSMYNRFETDVFVQELLHDSHSATYSVIIRSIEPVPASGEETPKERKKFPRVQSGDWVLCCLMKIIHKGDIDGEWQRRIGSEMHSMLMAGMAVDSGSEFTVPQVRGYYIEDDNLYIPGPGGLGSAARSPGNPHQLFEALRNLKHRKYGGHIFMTIPHYTLIVEPGEAALSRNGAETKWPRPSKPTFETFASVWPDINKKIGTEELSQRSKENVVRDVEYFRYLLYLNTARDQVKIGSLPSLPREAFHSLIFSPQAEATERERKDRQTQEDHQFMRYYHTKANYKARVAGEPSNEIKERVLAEIAKDPDNEDRCHDPYLSRSGRRKAGTLGFSLFEGPKLKAEEAVNDELAGFQNKDADEKKRKQHLLNMLKFQEAIEKSNFMPLISTHQLSISGRPLGEILSDRNISQAAKSGASPEATRTSEWIERRLVIIYEDVLFLLKQLDTQMAKSDAETNAETKRWFTQHIALLWEVQRGCLRFLRQVNEDSPCATFGDPKKIKEQELLHAEKKKQILNEYPSLKFDDAQRPYILKKTMQELLDEIPAESDMPSSSQNTSDATAAGCESDPERQKRKEKQAEILQRLKNEFTGPRPDWEVIGRELVVTPQEQAEFDAYVAGWVSESPVFDDKRPDSIAKYVFMKRLSEWEQKNDSLAYTKLQEALGVQSFPTPKEIQIRLEEIKAKFGTEDPYNTFLRHNCWSPNNLIRSSLHNGEFSCVLGWDTATMVPMWARVQVLDLIHLPAARKAFLHEAKKEEWLKLRSLSEALQHYFLKDKREFLSFLPKELKIPHGTFKEDERNMCVEKHRKLDMEKQMIEILLLHAALQSSDRDIGGDNP</sequence>